<accession>A0A6L4WQI7</accession>
<feature type="transmembrane region" description="Helical" evidence="15">
    <location>
        <begin position="416"/>
        <end position="438"/>
    </location>
</feature>
<evidence type="ECO:0000256" key="9">
    <source>
        <dbReference type="ARBA" id="ARBA00022989"/>
    </source>
</evidence>
<dbReference type="GO" id="GO:0016491">
    <property type="term" value="F:oxidoreductase activity"/>
    <property type="evidence" value="ECO:0007669"/>
    <property type="project" value="InterPro"/>
</dbReference>
<dbReference type="InterPro" id="IPR001757">
    <property type="entry name" value="P_typ_ATPase"/>
</dbReference>
<keyword evidence="10 15" id="KW-0472">Membrane</keyword>
<dbReference type="RefSeq" id="WP_152188996.1">
    <property type="nucleotide sequence ID" value="NZ_WFKI01000050.1"/>
</dbReference>
<dbReference type="InterPro" id="IPR027256">
    <property type="entry name" value="P-typ_ATPase_IB"/>
</dbReference>
<dbReference type="Pfam" id="PF00122">
    <property type="entry name" value="E1-E2_ATPase"/>
    <property type="match status" value="1"/>
</dbReference>
<feature type="domain" description="TRASH" evidence="17">
    <location>
        <begin position="8"/>
        <end position="45"/>
    </location>
</feature>
<dbReference type="FunFam" id="2.70.150.10:FF:000020">
    <property type="entry name" value="Copper-exporting P-type ATPase A"/>
    <property type="match status" value="1"/>
</dbReference>
<comment type="subcellular location">
    <subcellularLocation>
        <location evidence="1">Cell membrane</location>
        <topology evidence="1">Multi-pass membrane protein</topology>
    </subcellularLocation>
</comment>
<dbReference type="Proteomes" id="UP000472839">
    <property type="component" value="Unassembled WGS sequence"/>
</dbReference>
<dbReference type="GO" id="GO:0055070">
    <property type="term" value="P:copper ion homeostasis"/>
    <property type="evidence" value="ECO:0007669"/>
    <property type="project" value="TreeGrafter"/>
</dbReference>
<evidence type="ECO:0000313" key="19">
    <source>
        <dbReference type="EMBL" id="KAB7891968.1"/>
    </source>
</evidence>
<dbReference type="Pfam" id="PF00702">
    <property type="entry name" value="Hydrolase"/>
    <property type="match status" value="1"/>
</dbReference>
<evidence type="ECO:0000313" key="20">
    <source>
        <dbReference type="Proteomes" id="UP000461010"/>
    </source>
</evidence>
<keyword evidence="8" id="KW-1278">Translocase</keyword>
<evidence type="ECO:0000256" key="16">
    <source>
        <dbReference type="SAM" id="MobiDB-lite"/>
    </source>
</evidence>
<dbReference type="SUPFAM" id="SSF56784">
    <property type="entry name" value="HAD-like"/>
    <property type="match status" value="1"/>
</dbReference>
<evidence type="ECO:0000313" key="18">
    <source>
        <dbReference type="EMBL" id="KAB7885276.1"/>
    </source>
</evidence>
<dbReference type="NCBIfam" id="TIGR01494">
    <property type="entry name" value="ATPase_P-type"/>
    <property type="match status" value="1"/>
</dbReference>
<dbReference type="GO" id="GO:0043682">
    <property type="term" value="F:P-type divalent copper transporter activity"/>
    <property type="evidence" value="ECO:0007669"/>
    <property type="project" value="UniProtKB-EC"/>
</dbReference>
<dbReference type="Gene3D" id="3.40.1110.10">
    <property type="entry name" value="Calcium-transporting ATPase, cytoplasmic domain N"/>
    <property type="match status" value="1"/>
</dbReference>
<feature type="transmembrane region" description="Helical" evidence="15">
    <location>
        <begin position="732"/>
        <end position="751"/>
    </location>
</feature>
<dbReference type="EC" id="7.2.2.9" evidence="12"/>
<dbReference type="Gene3D" id="1.10.620.20">
    <property type="entry name" value="Ribonucleotide Reductase, subunit A"/>
    <property type="match status" value="1"/>
</dbReference>
<dbReference type="Gene3D" id="2.70.150.10">
    <property type="entry name" value="Calcium-transporting ATPase, cytoplasmic transduction domain A"/>
    <property type="match status" value="1"/>
</dbReference>
<keyword evidence="4 15" id="KW-0812">Transmembrane</keyword>
<comment type="function">
    <text evidence="11">Probably involved in copper export.</text>
</comment>
<dbReference type="InterPro" id="IPR018303">
    <property type="entry name" value="ATPase_P-typ_P_site"/>
</dbReference>
<dbReference type="SFLD" id="SFLDG00002">
    <property type="entry name" value="C1.7:_P-type_atpase_like"/>
    <property type="match status" value="1"/>
</dbReference>
<evidence type="ECO:0000256" key="3">
    <source>
        <dbReference type="ARBA" id="ARBA00022475"/>
    </source>
</evidence>
<evidence type="ECO:0000256" key="12">
    <source>
        <dbReference type="ARBA" id="ARBA00038904"/>
    </source>
</evidence>
<dbReference type="InterPro" id="IPR012348">
    <property type="entry name" value="RNR-like"/>
</dbReference>
<evidence type="ECO:0000256" key="14">
    <source>
        <dbReference type="ARBA" id="ARBA00047424"/>
    </source>
</evidence>
<feature type="region of interest" description="Disordered" evidence="16">
    <location>
        <begin position="53"/>
        <end position="74"/>
    </location>
</feature>
<keyword evidence="5 15" id="KW-0479">Metal-binding</keyword>
<comment type="caution">
    <text evidence="18">The sequence shown here is derived from an EMBL/GenBank/DDBJ whole genome shotgun (WGS) entry which is preliminary data.</text>
</comment>
<evidence type="ECO:0000259" key="17">
    <source>
        <dbReference type="SMART" id="SM00746"/>
    </source>
</evidence>
<dbReference type="InterPro" id="IPR023298">
    <property type="entry name" value="ATPase_P-typ_TM_dom_sf"/>
</dbReference>
<dbReference type="InterPro" id="IPR036412">
    <property type="entry name" value="HAD-like_sf"/>
</dbReference>
<dbReference type="InterPro" id="IPR023214">
    <property type="entry name" value="HAD_sf"/>
</dbReference>
<feature type="compositionally biased region" description="Basic residues" evidence="16">
    <location>
        <begin position="56"/>
        <end position="67"/>
    </location>
</feature>
<keyword evidence="3 15" id="KW-1003">Cell membrane</keyword>
<dbReference type="GO" id="GO:0005886">
    <property type="term" value="C:plasma membrane"/>
    <property type="evidence" value="ECO:0007669"/>
    <property type="project" value="UniProtKB-SubCell"/>
</dbReference>
<evidence type="ECO:0000256" key="15">
    <source>
        <dbReference type="RuleBase" id="RU362081"/>
    </source>
</evidence>
<dbReference type="InterPro" id="IPR045800">
    <property type="entry name" value="HMBD"/>
</dbReference>
<dbReference type="SFLD" id="SFLDF00027">
    <property type="entry name" value="p-type_atpase"/>
    <property type="match status" value="1"/>
</dbReference>
<feature type="transmembrane region" description="Helical" evidence="15">
    <location>
        <begin position="388"/>
        <end position="410"/>
    </location>
</feature>
<dbReference type="PRINTS" id="PR00943">
    <property type="entry name" value="CUATPASE"/>
</dbReference>
<evidence type="ECO:0000256" key="10">
    <source>
        <dbReference type="ARBA" id="ARBA00023136"/>
    </source>
</evidence>
<evidence type="ECO:0000256" key="7">
    <source>
        <dbReference type="ARBA" id="ARBA00022840"/>
    </source>
</evidence>
<dbReference type="GO" id="GO:0005507">
    <property type="term" value="F:copper ion binding"/>
    <property type="evidence" value="ECO:0007669"/>
    <property type="project" value="TreeGrafter"/>
</dbReference>
<dbReference type="Gene3D" id="3.40.50.1000">
    <property type="entry name" value="HAD superfamily/HAD-like"/>
    <property type="match status" value="1"/>
</dbReference>
<sequence>MNRIDVKDPVCGMNVKDTMDFNMSFDEREYYFCSQNCLTKFEKNPSSYLVKEAKQHNKNTHSGHEHHHLNENKTHVEADKDTKYTCPMHPEIITNKPGDCPKCGMALEPMGIENITEENTDELDYMTKRFWISTILAIPLFILAMLADLTENILPSSLSMSTIQYIEFFLATPIVLWGGWNFYVKAYSSVVNRNLNMFTLIGLGVSVAWIFSVIALFFPMLFPIDLRTDEGTVPVYFEAAGVIITLVLLGQVLELRARSRTNVAIKMLLNLVPSKAIRINKDNSEDFIDVEDIQLDDILKIKPGEKIPVDGHITKGKSNIDESMITGEAIPVEKNINDKVIGATVNGTGVFFMKATKIGKDTLISQIIEMVAQAQRSRAPIQKVADTVSGYFVPAVIGISIITYIIWYFFGPEPSIAFAIVNAVAVLIIACPCALGLATPISIMVGTGQGALEGVLIKNAEALEIMENIDTVVVDKTGTLTLGKPQITSIVSLNNFKENDILKFAATIEQNSEHPLSDAIIKKAKENKLDILEVDNFEYITGKGVTGEVDSRAIALGNLKLIEGLNIDLIDSINKANTLRENGETVIFIAIDNILAGLISISDPIKDSSKEAISNLHNLGINVVMLTGDNKITANAVARKLSITQVYSDVLPEDKLSVIKRLQSQGKIVAMAGDGVNDAPALAAANVGIAMGTGTDIAIESAEITLIKGDLNGILKAYKLSKGTMKNIRQNLFFAFIYNTAGVPIAAGILYPFFGILLSPIIAAAAMSFSSVSVILNALRLKNLKLK</sequence>
<dbReference type="CDD" id="cd02094">
    <property type="entry name" value="P-type_ATPase_Cu-like"/>
    <property type="match status" value="1"/>
</dbReference>
<dbReference type="InterPro" id="IPR044492">
    <property type="entry name" value="P_typ_ATPase_HD_dom"/>
</dbReference>
<dbReference type="InterPro" id="IPR007029">
    <property type="entry name" value="YHS_dom"/>
</dbReference>
<reference evidence="20 21" key="1">
    <citation type="submission" date="2019-10" db="EMBL/GenBank/DDBJ databases">
        <title>Poseidonibacter ostreae sp. nov., isolated from the gut of the Ostrea denselamellosa.</title>
        <authorList>
            <person name="Choi A."/>
        </authorList>
    </citation>
    <scope>NUCLEOTIDE SEQUENCE [LARGE SCALE GENOMIC DNA]</scope>
    <source>
        <strain evidence="18 21">SJOD-M-33</strain>
        <strain evidence="19 20">SJOD-M-5</strain>
    </source>
</reference>
<feature type="transmembrane region" description="Helical" evidence="15">
    <location>
        <begin position="130"/>
        <end position="150"/>
    </location>
</feature>
<dbReference type="InterPro" id="IPR023299">
    <property type="entry name" value="ATPase_P-typ_cyto_dom_N"/>
</dbReference>
<gene>
    <name evidence="19" type="ORF">GBG18_05110</name>
    <name evidence="18" type="ORF">GBG19_14395</name>
</gene>
<dbReference type="Pfam" id="PF04945">
    <property type="entry name" value="YHS"/>
    <property type="match status" value="1"/>
</dbReference>
<organism evidence="18 21">
    <name type="scientific">Poseidonibacter ostreae</name>
    <dbReference type="NCBI Taxonomy" id="2654171"/>
    <lineage>
        <taxon>Bacteria</taxon>
        <taxon>Pseudomonadati</taxon>
        <taxon>Campylobacterota</taxon>
        <taxon>Epsilonproteobacteria</taxon>
        <taxon>Campylobacterales</taxon>
        <taxon>Arcobacteraceae</taxon>
        <taxon>Poseidonibacter</taxon>
    </lineage>
</organism>
<name>A0A6L4WQI7_9BACT</name>
<dbReference type="InterPro" id="IPR011017">
    <property type="entry name" value="TRASH_dom"/>
</dbReference>
<feature type="transmembrane region" description="Helical" evidence="15">
    <location>
        <begin position="233"/>
        <end position="253"/>
    </location>
</feature>
<dbReference type="GO" id="GO:0060003">
    <property type="term" value="P:copper ion export"/>
    <property type="evidence" value="ECO:0007669"/>
    <property type="project" value="UniProtKB-ARBA"/>
</dbReference>
<dbReference type="PRINTS" id="PR00119">
    <property type="entry name" value="CATATPASE"/>
</dbReference>
<evidence type="ECO:0000256" key="5">
    <source>
        <dbReference type="ARBA" id="ARBA00022723"/>
    </source>
</evidence>
<evidence type="ECO:0000313" key="21">
    <source>
        <dbReference type="Proteomes" id="UP000472839"/>
    </source>
</evidence>
<dbReference type="PROSITE" id="PS00154">
    <property type="entry name" value="ATPASE_E1_E2"/>
    <property type="match status" value="1"/>
</dbReference>
<dbReference type="EMBL" id="WFKJ01000010">
    <property type="protein sequence ID" value="KAB7891968.1"/>
    <property type="molecule type" value="Genomic_DNA"/>
</dbReference>
<dbReference type="Proteomes" id="UP000461010">
    <property type="component" value="Unassembled WGS sequence"/>
</dbReference>
<dbReference type="GO" id="GO:0016887">
    <property type="term" value="F:ATP hydrolysis activity"/>
    <property type="evidence" value="ECO:0007669"/>
    <property type="project" value="InterPro"/>
</dbReference>
<dbReference type="SFLD" id="SFLDS00003">
    <property type="entry name" value="Haloacid_Dehalogenase"/>
    <property type="match status" value="1"/>
</dbReference>
<dbReference type="SUPFAM" id="SSF81653">
    <property type="entry name" value="Calcium ATPase, transduction domain A"/>
    <property type="match status" value="1"/>
</dbReference>
<dbReference type="PANTHER" id="PTHR43520">
    <property type="entry name" value="ATP7, ISOFORM B"/>
    <property type="match status" value="1"/>
</dbReference>
<evidence type="ECO:0000256" key="8">
    <source>
        <dbReference type="ARBA" id="ARBA00022967"/>
    </source>
</evidence>
<dbReference type="InterPro" id="IPR059000">
    <property type="entry name" value="ATPase_P-type_domA"/>
</dbReference>
<dbReference type="SUPFAM" id="SSF81665">
    <property type="entry name" value="Calcium ATPase, transmembrane domain M"/>
    <property type="match status" value="1"/>
</dbReference>
<dbReference type="EMBL" id="WFKK01000061">
    <property type="protein sequence ID" value="KAB7885276.1"/>
    <property type="molecule type" value="Genomic_DNA"/>
</dbReference>
<evidence type="ECO:0000256" key="11">
    <source>
        <dbReference type="ARBA" id="ARBA00037143"/>
    </source>
</evidence>
<dbReference type="NCBIfam" id="TIGR01511">
    <property type="entry name" value="ATPase-IB1_Cu"/>
    <property type="match status" value="1"/>
</dbReference>
<dbReference type="PANTHER" id="PTHR43520:SF8">
    <property type="entry name" value="P-TYPE CU(+) TRANSPORTER"/>
    <property type="match status" value="1"/>
</dbReference>
<dbReference type="NCBIfam" id="TIGR01525">
    <property type="entry name" value="ATPase-IB_hvy"/>
    <property type="match status" value="1"/>
</dbReference>
<protein>
    <recommendedName>
        <fullName evidence="13">Copper-transporting ATPase</fullName>
        <ecNumber evidence="12">7.2.2.9</ecNumber>
    </recommendedName>
</protein>
<evidence type="ECO:0000256" key="6">
    <source>
        <dbReference type="ARBA" id="ARBA00022741"/>
    </source>
</evidence>
<keyword evidence="20" id="KW-1185">Reference proteome</keyword>
<feature type="transmembrane region" description="Helical" evidence="15">
    <location>
        <begin position="195"/>
        <end position="221"/>
    </location>
</feature>
<evidence type="ECO:0000256" key="13">
    <source>
        <dbReference type="ARBA" id="ARBA00040690"/>
    </source>
</evidence>
<dbReference type="GO" id="GO:0005524">
    <property type="term" value="F:ATP binding"/>
    <property type="evidence" value="ECO:0007669"/>
    <property type="project" value="UniProtKB-UniRule"/>
</dbReference>
<dbReference type="Pfam" id="PF19335">
    <property type="entry name" value="HMBD"/>
    <property type="match status" value="1"/>
</dbReference>
<evidence type="ECO:0000256" key="2">
    <source>
        <dbReference type="ARBA" id="ARBA00006024"/>
    </source>
</evidence>
<dbReference type="AlphaFoldDB" id="A0A6L4WQI7"/>
<proteinExistence type="inferred from homology"/>
<comment type="similarity">
    <text evidence="2 15">Belongs to the cation transport ATPase (P-type) (TC 3.A.3) family. Type IB subfamily.</text>
</comment>
<keyword evidence="6 15" id="KW-0547">Nucleotide-binding</keyword>
<evidence type="ECO:0000256" key="1">
    <source>
        <dbReference type="ARBA" id="ARBA00004651"/>
    </source>
</evidence>
<feature type="transmembrane region" description="Helical" evidence="15">
    <location>
        <begin position="757"/>
        <end position="779"/>
    </location>
</feature>
<dbReference type="InterPro" id="IPR008250">
    <property type="entry name" value="ATPase_P-typ_transduc_dom_A_sf"/>
</dbReference>
<keyword evidence="9 15" id="KW-1133">Transmembrane helix</keyword>
<feature type="transmembrane region" description="Helical" evidence="15">
    <location>
        <begin position="162"/>
        <end position="183"/>
    </location>
</feature>
<comment type="catalytic activity">
    <reaction evidence="14">
        <text>Cu(2+)(in) + ATP + H2O = Cu(2+)(out) + ADP + phosphate + H(+)</text>
        <dbReference type="Rhea" id="RHEA:10376"/>
        <dbReference type="ChEBI" id="CHEBI:15377"/>
        <dbReference type="ChEBI" id="CHEBI:15378"/>
        <dbReference type="ChEBI" id="CHEBI:29036"/>
        <dbReference type="ChEBI" id="CHEBI:30616"/>
        <dbReference type="ChEBI" id="CHEBI:43474"/>
        <dbReference type="ChEBI" id="CHEBI:456216"/>
        <dbReference type="EC" id="7.2.2.9"/>
    </reaction>
</comment>
<keyword evidence="7 15" id="KW-0067">ATP-binding</keyword>
<evidence type="ECO:0000256" key="4">
    <source>
        <dbReference type="ARBA" id="ARBA00022692"/>
    </source>
</evidence>
<dbReference type="SMART" id="SM00746">
    <property type="entry name" value="TRASH"/>
    <property type="match status" value="1"/>
</dbReference>